<dbReference type="EMBL" id="LR796738">
    <property type="protein sequence ID" value="CAB4162742.1"/>
    <property type="molecule type" value="Genomic_DNA"/>
</dbReference>
<organism evidence="1">
    <name type="scientific">uncultured Caudovirales phage</name>
    <dbReference type="NCBI Taxonomy" id="2100421"/>
    <lineage>
        <taxon>Viruses</taxon>
        <taxon>Duplodnaviria</taxon>
        <taxon>Heunggongvirae</taxon>
        <taxon>Uroviricota</taxon>
        <taxon>Caudoviricetes</taxon>
        <taxon>Peduoviridae</taxon>
        <taxon>Maltschvirus</taxon>
        <taxon>Maltschvirus maltsch</taxon>
    </lineage>
</organism>
<proteinExistence type="predicted"/>
<evidence type="ECO:0000313" key="1">
    <source>
        <dbReference type="EMBL" id="CAB4162742.1"/>
    </source>
</evidence>
<protein>
    <submittedName>
        <fullName evidence="1">Uncharacterized protein</fullName>
    </submittedName>
</protein>
<name>A0A6J5NVB7_9CAUD</name>
<reference evidence="1" key="1">
    <citation type="submission" date="2020-04" db="EMBL/GenBank/DDBJ databases">
        <authorList>
            <person name="Chiriac C."/>
            <person name="Salcher M."/>
            <person name="Ghai R."/>
            <person name="Kavagutti S V."/>
        </authorList>
    </citation>
    <scope>NUCLEOTIDE SEQUENCE</scope>
</reference>
<accession>A0A6J5NVB7</accession>
<gene>
    <name evidence="1" type="ORF">UFOVP783_109</name>
</gene>
<sequence length="97" mass="10434">MKSANNSCPRCGGSGKLPFRRAGGVCFQCEGTGLTHPRTPAPTFTPRERAEAQAEAERAMAWHRGRLARLAALPAAPAPAPATEGDAEWFWSLFQQP</sequence>